<protein>
    <submittedName>
        <fullName evidence="3">DUF3899 domain-containing protein</fullName>
    </submittedName>
</protein>
<keyword evidence="1" id="KW-0472">Membrane</keyword>
<dbReference type="EMBL" id="JBHLUU010000022">
    <property type="protein sequence ID" value="MFC0475178.1"/>
    <property type="molecule type" value="Genomic_DNA"/>
</dbReference>
<feature type="transmembrane region" description="Helical" evidence="1">
    <location>
        <begin position="12"/>
        <end position="33"/>
    </location>
</feature>
<evidence type="ECO:0000256" key="1">
    <source>
        <dbReference type="SAM" id="Phobius"/>
    </source>
</evidence>
<evidence type="ECO:0000313" key="4">
    <source>
        <dbReference type="Proteomes" id="UP001589738"/>
    </source>
</evidence>
<feature type="transmembrane region" description="Helical" evidence="1">
    <location>
        <begin position="96"/>
        <end position="118"/>
    </location>
</feature>
<keyword evidence="4" id="KW-1185">Reference proteome</keyword>
<dbReference type="Proteomes" id="UP001589738">
    <property type="component" value="Unassembled WGS sequence"/>
</dbReference>
<name>A0ABV6KPC5_9BACI</name>
<dbReference type="RefSeq" id="WP_160546392.1">
    <property type="nucleotide sequence ID" value="NZ_JBHLUU010000022.1"/>
</dbReference>
<proteinExistence type="predicted"/>
<keyword evidence="1" id="KW-0812">Transmembrane</keyword>
<reference evidence="3 4" key="1">
    <citation type="submission" date="2024-09" db="EMBL/GenBank/DDBJ databases">
        <authorList>
            <person name="Sun Q."/>
            <person name="Mori K."/>
        </authorList>
    </citation>
    <scope>NUCLEOTIDE SEQUENCE [LARGE SCALE GENOMIC DNA]</scope>
    <source>
        <strain evidence="3 4">CGMCC 1.9126</strain>
    </source>
</reference>
<evidence type="ECO:0000313" key="3">
    <source>
        <dbReference type="EMBL" id="MFC0475178.1"/>
    </source>
</evidence>
<dbReference type="Pfam" id="PF13038">
    <property type="entry name" value="DUF3899"/>
    <property type="match status" value="1"/>
</dbReference>
<dbReference type="InterPro" id="IPR025007">
    <property type="entry name" value="DUF3899"/>
</dbReference>
<feature type="transmembrane region" description="Helical" evidence="1">
    <location>
        <begin position="39"/>
        <end position="61"/>
    </location>
</feature>
<organism evidence="3 4">
    <name type="scientific">Robertmurraya beringensis</name>
    <dbReference type="NCBI Taxonomy" id="641660"/>
    <lineage>
        <taxon>Bacteria</taxon>
        <taxon>Bacillati</taxon>
        <taxon>Bacillota</taxon>
        <taxon>Bacilli</taxon>
        <taxon>Bacillales</taxon>
        <taxon>Bacillaceae</taxon>
        <taxon>Robertmurraya</taxon>
    </lineage>
</organism>
<accession>A0ABV6KPC5</accession>
<comment type="caution">
    <text evidence="3">The sequence shown here is derived from an EMBL/GenBank/DDBJ whole genome shotgun (WGS) entry which is preliminary data.</text>
</comment>
<gene>
    <name evidence="3" type="ORF">ACFFHF_07885</name>
</gene>
<sequence>MKTVKTKLNLALLLCSQIIIFILMFFSNSISVLNYINKSFYISSLLLFISLAIFTVNTGFFDVVTKSFRLIFAGKDVTRETVDEMRPLSQIITVKYSPLLFVGFINLALCLIALLFYYM</sequence>
<feature type="domain" description="DUF3899" evidence="2">
    <location>
        <begin position="36"/>
        <end position="114"/>
    </location>
</feature>
<keyword evidence="1" id="KW-1133">Transmembrane helix</keyword>
<evidence type="ECO:0000259" key="2">
    <source>
        <dbReference type="Pfam" id="PF13038"/>
    </source>
</evidence>